<dbReference type="Proteomes" id="UP000823388">
    <property type="component" value="Chromosome 9K"/>
</dbReference>
<organism evidence="1 2">
    <name type="scientific">Panicum virgatum</name>
    <name type="common">Blackwell switchgrass</name>
    <dbReference type="NCBI Taxonomy" id="38727"/>
    <lineage>
        <taxon>Eukaryota</taxon>
        <taxon>Viridiplantae</taxon>
        <taxon>Streptophyta</taxon>
        <taxon>Embryophyta</taxon>
        <taxon>Tracheophyta</taxon>
        <taxon>Spermatophyta</taxon>
        <taxon>Magnoliopsida</taxon>
        <taxon>Liliopsida</taxon>
        <taxon>Poales</taxon>
        <taxon>Poaceae</taxon>
        <taxon>PACMAD clade</taxon>
        <taxon>Panicoideae</taxon>
        <taxon>Panicodae</taxon>
        <taxon>Paniceae</taxon>
        <taxon>Panicinae</taxon>
        <taxon>Panicum</taxon>
        <taxon>Panicum sect. Hiantes</taxon>
    </lineage>
</organism>
<evidence type="ECO:0000313" key="2">
    <source>
        <dbReference type="Proteomes" id="UP000823388"/>
    </source>
</evidence>
<gene>
    <name evidence="1" type="ORF">PVAP13_9KG325764</name>
</gene>
<evidence type="ECO:0000313" key="1">
    <source>
        <dbReference type="EMBL" id="KAG2550627.1"/>
    </source>
</evidence>
<name>A0A8T0NME2_PANVG</name>
<sequence>MNRGDTHIHLRHAARLRTATIVTTLCTAPVRRPEFVINNDNCRAAISISITHTTPASESAACGGVPASASQRHATDVIAVEHFGVDSMAPILLAGNSGRDRSILFVLFLFLHVSFQHACMKEFCTSSWASHGLRQGDCRSSR</sequence>
<proteinExistence type="predicted"/>
<comment type="caution">
    <text evidence="1">The sequence shown here is derived from an EMBL/GenBank/DDBJ whole genome shotgun (WGS) entry which is preliminary data.</text>
</comment>
<dbReference type="AlphaFoldDB" id="A0A8T0NME2"/>
<reference evidence="1" key="1">
    <citation type="submission" date="2020-05" db="EMBL/GenBank/DDBJ databases">
        <title>WGS assembly of Panicum virgatum.</title>
        <authorList>
            <person name="Lovell J.T."/>
            <person name="Jenkins J."/>
            <person name="Shu S."/>
            <person name="Juenger T.E."/>
            <person name="Schmutz J."/>
        </authorList>
    </citation>
    <scope>NUCLEOTIDE SEQUENCE</scope>
    <source>
        <strain evidence="1">AP13</strain>
    </source>
</reference>
<dbReference type="EMBL" id="CM029053">
    <property type="protein sequence ID" value="KAG2550627.1"/>
    <property type="molecule type" value="Genomic_DNA"/>
</dbReference>
<accession>A0A8T0NME2</accession>
<protein>
    <submittedName>
        <fullName evidence="1">Uncharacterized protein</fullName>
    </submittedName>
</protein>
<keyword evidence="2" id="KW-1185">Reference proteome</keyword>